<sequence length="201" mass="22260">MTQLELCNVALGHLGQARITALAEPNASARACELHYLPVLKEVLRSHRWNFAVVRVEVEADEDAPVFGWSKQYSLPEDCLRVLEVNDSEAGDWISEEWVIEGRKLLTNAAELRLIYLRDLEDAALTDPLFAQAFALKLAVALSETIRGSTGKTADLLTAYQNVTAPLARRVDANEGRRRKGMLPLNSLALRARWGGGIARP</sequence>
<proteinExistence type="predicted"/>
<dbReference type="EMBL" id="FUYE01000029">
    <property type="protein sequence ID" value="SKB08733.1"/>
    <property type="molecule type" value="Genomic_DNA"/>
</dbReference>
<dbReference type="AlphaFoldDB" id="A0A1T4Z4D3"/>
<protein>
    <submittedName>
        <fullName evidence="1">Uncharacterized protein</fullName>
    </submittedName>
</protein>
<gene>
    <name evidence="1" type="ORF">SAMN02745166_05013</name>
</gene>
<name>A0A1T4Z4D3_9BACT</name>
<dbReference type="STRING" id="48467.SAMN02745166_05013"/>
<dbReference type="OrthoDB" id="188081at2"/>
<organism evidence="1 2">
    <name type="scientific">Prosthecobacter debontii</name>
    <dbReference type="NCBI Taxonomy" id="48467"/>
    <lineage>
        <taxon>Bacteria</taxon>
        <taxon>Pseudomonadati</taxon>
        <taxon>Verrucomicrobiota</taxon>
        <taxon>Verrucomicrobiia</taxon>
        <taxon>Verrucomicrobiales</taxon>
        <taxon>Verrucomicrobiaceae</taxon>
        <taxon>Prosthecobacter</taxon>
    </lineage>
</organism>
<dbReference type="RefSeq" id="WP_078816122.1">
    <property type="nucleotide sequence ID" value="NZ_FUYE01000029.1"/>
</dbReference>
<reference evidence="2" key="1">
    <citation type="submission" date="2017-02" db="EMBL/GenBank/DDBJ databases">
        <authorList>
            <person name="Varghese N."/>
            <person name="Submissions S."/>
        </authorList>
    </citation>
    <scope>NUCLEOTIDE SEQUENCE [LARGE SCALE GENOMIC DNA]</scope>
    <source>
        <strain evidence="2">ATCC 700200</strain>
    </source>
</reference>
<accession>A0A1T4Z4D3</accession>
<evidence type="ECO:0000313" key="2">
    <source>
        <dbReference type="Proteomes" id="UP000190774"/>
    </source>
</evidence>
<evidence type="ECO:0000313" key="1">
    <source>
        <dbReference type="EMBL" id="SKB08733.1"/>
    </source>
</evidence>
<dbReference type="Proteomes" id="UP000190774">
    <property type="component" value="Unassembled WGS sequence"/>
</dbReference>
<keyword evidence="2" id="KW-1185">Reference proteome</keyword>